<reference evidence="1 2" key="1">
    <citation type="submission" date="2020-01" db="EMBL/GenBank/DDBJ databases">
        <title>Genome analysis of Anaerocolumna sp. CBA3638.</title>
        <authorList>
            <person name="Kim J."/>
            <person name="Roh S.W."/>
        </authorList>
    </citation>
    <scope>NUCLEOTIDE SEQUENCE [LARGE SCALE GENOMIC DNA]</scope>
    <source>
        <strain evidence="1 2">CBA3638</strain>
    </source>
</reference>
<keyword evidence="2" id="KW-1185">Reference proteome</keyword>
<evidence type="ECO:0000313" key="2">
    <source>
        <dbReference type="Proteomes" id="UP000464314"/>
    </source>
</evidence>
<dbReference type="Pfam" id="PF12993">
    <property type="entry name" value="DUF3877"/>
    <property type="match status" value="1"/>
</dbReference>
<sequence length="183" mass="21928">MSNDAGFINLEENIKSTIYEGLLKLGYQNNESFSIYYDLDLLNHLLLSSFDSNETCLNYLQEFKTFAEQDLLDIEISLERNRFKFSVNKDGIESIYKHENNPFLNDLIQTVNTHSFHLEDILAIFKRYSDEYICEEIDNDEFQYVLYFKDNKMDKFKYCFTFDEMGGYYHRLLDFSFNKILNE</sequence>
<proteinExistence type="predicted"/>
<dbReference type="KEGG" id="anr:Ana3638_21540"/>
<dbReference type="Proteomes" id="UP000464314">
    <property type="component" value="Chromosome"/>
</dbReference>
<dbReference type="InterPro" id="IPR024539">
    <property type="entry name" value="DUF3877"/>
</dbReference>
<gene>
    <name evidence="1" type="ORF">Ana3638_21540</name>
</gene>
<name>A0A6P1TRS1_9FIRM</name>
<dbReference type="RefSeq" id="WP_161839869.1">
    <property type="nucleotide sequence ID" value="NZ_CP048000.1"/>
</dbReference>
<organism evidence="1 2">
    <name type="scientific">Anaerocolumna sedimenticola</name>
    <dbReference type="NCBI Taxonomy" id="2696063"/>
    <lineage>
        <taxon>Bacteria</taxon>
        <taxon>Bacillati</taxon>
        <taxon>Bacillota</taxon>
        <taxon>Clostridia</taxon>
        <taxon>Lachnospirales</taxon>
        <taxon>Lachnospiraceae</taxon>
        <taxon>Anaerocolumna</taxon>
    </lineage>
</organism>
<accession>A0A6P1TRS1</accession>
<evidence type="ECO:0000313" key="1">
    <source>
        <dbReference type="EMBL" id="QHQ63047.1"/>
    </source>
</evidence>
<protein>
    <submittedName>
        <fullName evidence="1">Uncharacterized protein</fullName>
    </submittedName>
</protein>
<dbReference type="EMBL" id="CP048000">
    <property type="protein sequence ID" value="QHQ63047.1"/>
    <property type="molecule type" value="Genomic_DNA"/>
</dbReference>
<dbReference type="AlphaFoldDB" id="A0A6P1TRS1"/>